<sequence length="99" mass="11099">MFFNSPKLAQQLEELQEEARRIVVTREGPPGVLRLTVNGLQQVLEVDFGPAAPALMYRGELGALVRDILNEALLEARRQLRNEVVRKTGLNIPHLPGLF</sequence>
<evidence type="ECO:0008006" key="3">
    <source>
        <dbReference type="Google" id="ProtNLM"/>
    </source>
</evidence>
<proteinExistence type="predicted"/>
<organism evidence="1 2">
    <name type="scientific">Desulfofundulus australicus DSM 11792</name>
    <dbReference type="NCBI Taxonomy" id="1121425"/>
    <lineage>
        <taxon>Bacteria</taxon>
        <taxon>Bacillati</taxon>
        <taxon>Bacillota</taxon>
        <taxon>Clostridia</taxon>
        <taxon>Eubacteriales</taxon>
        <taxon>Peptococcaceae</taxon>
        <taxon>Desulfofundulus</taxon>
    </lineage>
</organism>
<name>A0A1M4ZD85_9FIRM</name>
<gene>
    <name evidence="1" type="ORF">SAMN02745218_01590</name>
</gene>
<dbReference type="Pfam" id="PF02575">
    <property type="entry name" value="YbaB_DNA_bd"/>
    <property type="match status" value="1"/>
</dbReference>
<dbReference type="Gene3D" id="3.30.1310.10">
    <property type="entry name" value="Nucleoid-associated protein YbaB-like domain"/>
    <property type="match status" value="1"/>
</dbReference>
<reference evidence="2" key="1">
    <citation type="submission" date="2016-11" db="EMBL/GenBank/DDBJ databases">
        <authorList>
            <person name="Varghese N."/>
            <person name="Submissions S."/>
        </authorList>
    </citation>
    <scope>NUCLEOTIDE SEQUENCE [LARGE SCALE GENOMIC DNA]</scope>
    <source>
        <strain evidence="2">DSM 11792</strain>
    </source>
</reference>
<dbReference type="RefSeq" id="WP_073164864.1">
    <property type="nucleotide sequence ID" value="NZ_FQUW01000016.1"/>
</dbReference>
<keyword evidence="2" id="KW-1185">Reference proteome</keyword>
<evidence type="ECO:0000313" key="2">
    <source>
        <dbReference type="Proteomes" id="UP000184196"/>
    </source>
</evidence>
<dbReference type="SUPFAM" id="SSF82607">
    <property type="entry name" value="YbaB-like"/>
    <property type="match status" value="1"/>
</dbReference>
<protein>
    <recommendedName>
        <fullName evidence="3">Nucleoid-associated protein</fullName>
    </recommendedName>
</protein>
<dbReference type="EMBL" id="FQUW01000016">
    <property type="protein sequence ID" value="SHF15990.1"/>
    <property type="molecule type" value="Genomic_DNA"/>
</dbReference>
<dbReference type="InterPro" id="IPR036894">
    <property type="entry name" value="YbaB-like_sf"/>
</dbReference>
<dbReference type="Proteomes" id="UP000184196">
    <property type="component" value="Unassembled WGS sequence"/>
</dbReference>
<dbReference type="AlphaFoldDB" id="A0A1M4ZD85"/>
<evidence type="ECO:0000313" key="1">
    <source>
        <dbReference type="EMBL" id="SHF15990.1"/>
    </source>
</evidence>
<accession>A0A1M4ZD85</accession>
<dbReference type="InterPro" id="IPR004401">
    <property type="entry name" value="YbaB/EbfC"/>
</dbReference>
<dbReference type="GO" id="GO:0003677">
    <property type="term" value="F:DNA binding"/>
    <property type="evidence" value="ECO:0007669"/>
    <property type="project" value="InterPro"/>
</dbReference>